<keyword evidence="10" id="KW-1185">Reference proteome</keyword>
<dbReference type="Pfam" id="PF01386">
    <property type="entry name" value="Ribosomal_L25p"/>
    <property type="match status" value="1"/>
</dbReference>
<protein>
    <recommendedName>
        <fullName evidence="5">Large ribosomal subunit protein bL25</fullName>
    </recommendedName>
    <alternativeName>
        <fullName evidence="5">General stress protein CTC</fullName>
    </alternativeName>
</protein>
<gene>
    <name evidence="5" type="primary">rplY</name>
    <name evidence="5" type="synonym">ctc</name>
    <name evidence="9" type="ORF">ACFQWB_15860</name>
</gene>
<dbReference type="InterPro" id="IPR001021">
    <property type="entry name" value="Ribosomal_bL25_long"/>
</dbReference>
<accession>A0ABW2V7J9</accession>
<organism evidence="9 10">
    <name type="scientific">Paenibacillus thermoaerophilus</name>
    <dbReference type="NCBI Taxonomy" id="1215385"/>
    <lineage>
        <taxon>Bacteria</taxon>
        <taxon>Bacillati</taxon>
        <taxon>Bacillota</taxon>
        <taxon>Bacilli</taxon>
        <taxon>Bacillales</taxon>
        <taxon>Paenibacillaceae</taxon>
        <taxon>Paenibacillus</taxon>
    </lineage>
</organism>
<dbReference type="Gene3D" id="2.170.120.20">
    <property type="entry name" value="Ribosomal protein L25, beta domain"/>
    <property type="match status" value="1"/>
</dbReference>
<comment type="similarity">
    <text evidence="5">Belongs to the bacterial ribosomal protein bL25 family. CTC subfamily.</text>
</comment>
<dbReference type="InterPro" id="IPR011035">
    <property type="entry name" value="Ribosomal_bL25/Gln-tRNA_synth"/>
</dbReference>
<feature type="domain" description="Large ribosomal subunit protein bL25 L25" evidence="7">
    <location>
        <begin position="5"/>
        <end position="91"/>
    </location>
</feature>
<dbReference type="InterPro" id="IPR020930">
    <property type="entry name" value="Ribosomal_uL5_bac-type"/>
</dbReference>
<dbReference type="Pfam" id="PF14693">
    <property type="entry name" value="Ribosomal_TL5_C"/>
    <property type="match status" value="1"/>
</dbReference>
<dbReference type="InterPro" id="IPR037121">
    <property type="entry name" value="Ribosomal_bL25_C"/>
</dbReference>
<dbReference type="InterPro" id="IPR020056">
    <property type="entry name" value="Rbsml_bL25/Gln-tRNA_synth_N"/>
</dbReference>
<evidence type="ECO:0000256" key="6">
    <source>
        <dbReference type="SAM" id="MobiDB-lite"/>
    </source>
</evidence>
<dbReference type="Proteomes" id="UP001596528">
    <property type="component" value="Unassembled WGS sequence"/>
</dbReference>
<dbReference type="Gene3D" id="2.40.240.10">
    <property type="entry name" value="Ribosomal Protein L25, Chain P"/>
    <property type="match status" value="1"/>
</dbReference>
<dbReference type="HAMAP" id="MF_01334">
    <property type="entry name" value="Ribosomal_bL25_CTC"/>
    <property type="match status" value="1"/>
</dbReference>
<comment type="caution">
    <text evidence="9">The sequence shown here is derived from an EMBL/GenBank/DDBJ whole genome shotgun (WGS) entry which is preliminary data.</text>
</comment>
<comment type="function">
    <text evidence="5">This is one of the proteins that binds to the 5S RNA in the ribosome where it forms part of the central protuberance.</text>
</comment>
<feature type="domain" description="Large ribosomal subunit protein bL25 beta" evidence="8">
    <location>
        <begin position="100"/>
        <end position="179"/>
    </location>
</feature>
<dbReference type="PANTHER" id="PTHR33284:SF1">
    <property type="entry name" value="RIBOSOMAL PROTEIN L25_GLN-TRNA SYNTHETASE, ANTI-CODON-BINDING DOMAIN-CONTAINING PROTEIN"/>
    <property type="match status" value="1"/>
</dbReference>
<dbReference type="EMBL" id="JBHTGQ010000042">
    <property type="protein sequence ID" value="MFC7751395.1"/>
    <property type="molecule type" value="Genomic_DNA"/>
</dbReference>
<evidence type="ECO:0000256" key="4">
    <source>
        <dbReference type="ARBA" id="ARBA00023274"/>
    </source>
</evidence>
<evidence type="ECO:0000259" key="7">
    <source>
        <dbReference type="Pfam" id="PF01386"/>
    </source>
</evidence>
<dbReference type="InterPro" id="IPR020057">
    <property type="entry name" value="Ribosomal_bL25_b-dom"/>
</dbReference>
<dbReference type="NCBIfam" id="TIGR00731">
    <property type="entry name" value="bL25_bact_ctc"/>
    <property type="match status" value="1"/>
</dbReference>
<keyword evidence="4 5" id="KW-0687">Ribonucleoprotein</keyword>
<dbReference type="RefSeq" id="WP_170209560.1">
    <property type="nucleotide sequence ID" value="NZ_JBHTGQ010000042.1"/>
</dbReference>
<evidence type="ECO:0000259" key="8">
    <source>
        <dbReference type="Pfam" id="PF14693"/>
    </source>
</evidence>
<proteinExistence type="inferred from homology"/>
<name>A0ABW2V7J9_9BACL</name>
<dbReference type="GO" id="GO:0005840">
    <property type="term" value="C:ribosome"/>
    <property type="evidence" value="ECO:0007669"/>
    <property type="project" value="UniProtKB-KW"/>
</dbReference>
<evidence type="ECO:0000256" key="2">
    <source>
        <dbReference type="ARBA" id="ARBA00022884"/>
    </source>
</evidence>
<dbReference type="InterPro" id="IPR029751">
    <property type="entry name" value="Ribosomal_L25_dom"/>
</dbReference>
<reference evidence="10" key="1">
    <citation type="journal article" date="2019" name="Int. J. Syst. Evol. Microbiol.">
        <title>The Global Catalogue of Microorganisms (GCM) 10K type strain sequencing project: providing services to taxonomists for standard genome sequencing and annotation.</title>
        <authorList>
            <consortium name="The Broad Institute Genomics Platform"/>
            <consortium name="The Broad Institute Genome Sequencing Center for Infectious Disease"/>
            <person name="Wu L."/>
            <person name="Ma J."/>
        </authorList>
    </citation>
    <scope>NUCLEOTIDE SEQUENCE [LARGE SCALE GENOMIC DNA]</scope>
    <source>
        <strain evidence="10">JCM 18657</strain>
    </source>
</reference>
<evidence type="ECO:0000256" key="3">
    <source>
        <dbReference type="ARBA" id="ARBA00022980"/>
    </source>
</evidence>
<keyword evidence="2 5" id="KW-0694">RNA-binding</keyword>
<evidence type="ECO:0000313" key="9">
    <source>
        <dbReference type="EMBL" id="MFC7751395.1"/>
    </source>
</evidence>
<comment type="subunit">
    <text evidence="5">Part of the 50S ribosomal subunit; part of the 5S rRNA/L5/L18/L25 subcomplex. Contacts the 5S rRNA. Binds to the 5S rRNA independently of L5 and L18.</text>
</comment>
<feature type="compositionally biased region" description="Basic and acidic residues" evidence="6">
    <location>
        <begin position="200"/>
        <end position="212"/>
    </location>
</feature>
<evidence type="ECO:0000256" key="1">
    <source>
        <dbReference type="ARBA" id="ARBA00022730"/>
    </source>
</evidence>
<keyword evidence="3 5" id="KW-0689">Ribosomal protein</keyword>
<evidence type="ECO:0000313" key="10">
    <source>
        <dbReference type="Proteomes" id="UP001596528"/>
    </source>
</evidence>
<dbReference type="SUPFAM" id="SSF50715">
    <property type="entry name" value="Ribosomal protein L25-like"/>
    <property type="match status" value="1"/>
</dbReference>
<dbReference type="PANTHER" id="PTHR33284">
    <property type="entry name" value="RIBOSOMAL PROTEIN L25/GLN-TRNA SYNTHETASE, ANTI-CODON-BINDING DOMAIN-CONTAINING PROTEIN"/>
    <property type="match status" value="1"/>
</dbReference>
<keyword evidence="1 5" id="KW-0699">rRNA-binding</keyword>
<feature type="region of interest" description="Disordered" evidence="6">
    <location>
        <begin position="183"/>
        <end position="212"/>
    </location>
</feature>
<sequence length="212" mass="22627">MSMSIRAQPRERSTKSAVKELRKQGRIPGVVYGKSVGSEAISVDAKELIALLRGHATGVVELETPNNGKQPVMLSGVQRDNISGNVLHVDFHQVNMNEPVRAEVPVELAGEPKGVKEGGILTVLVHQVEIRCLPTDIPSALVLQVDGLEIGDSVTAADLPLPEGVELLTDGQLVIATVLGVQKQGQDEEDPAVQSPSEQLEEKAETDHSVKS</sequence>
<dbReference type="CDD" id="cd00495">
    <property type="entry name" value="Ribosomal_L25_TL5_CTC"/>
    <property type="match status" value="1"/>
</dbReference>
<evidence type="ECO:0000256" key="5">
    <source>
        <dbReference type="HAMAP-Rule" id="MF_01334"/>
    </source>
</evidence>